<dbReference type="Pfam" id="PF07676">
    <property type="entry name" value="PD40"/>
    <property type="match status" value="4"/>
</dbReference>
<dbReference type="Gene3D" id="2.30.42.10">
    <property type="match status" value="1"/>
</dbReference>
<dbReference type="InterPro" id="IPR036034">
    <property type="entry name" value="PDZ_sf"/>
</dbReference>
<dbReference type="STRING" id="1058.SAMN05421783_1096"/>
<dbReference type="Gene3D" id="2.120.10.30">
    <property type="entry name" value="TolB, C-terminal domain"/>
    <property type="match status" value="3"/>
</dbReference>
<dbReference type="AlphaFoldDB" id="A0A1H2WKJ7"/>
<keyword evidence="3" id="KW-0732">Signal</keyword>
<feature type="compositionally biased region" description="Basic and acidic residues" evidence="2">
    <location>
        <begin position="680"/>
        <end position="698"/>
    </location>
</feature>
<dbReference type="Pfam" id="PF17820">
    <property type="entry name" value="PDZ_6"/>
    <property type="match status" value="1"/>
</dbReference>
<feature type="domain" description="PDZ" evidence="4">
    <location>
        <begin position="876"/>
        <end position="966"/>
    </location>
</feature>
<dbReference type="Gene3D" id="3.40.630.10">
    <property type="entry name" value="Zn peptidases"/>
    <property type="match status" value="1"/>
</dbReference>
<sequence>MHRLLRCTTALAVAGLVSGSALALADASPGHEAQLLSNPRQLIFEGRRSGEGYFSADGRLMIFQSERESGNPFYQIYLLDLETGDTRRVSPGIGKTTCAWIHPQGDRVLYASTHEDPGAEAAQREELEKRASGQGSRYSWSFDAAYEIYEADARGNILRRLTTAEGYDAEGSWSPDGKTIVFASNRHAYVGDLSDDARAALEQDASRSMEIYIMDADGGQVRRLTDSPGYDGGPFFSADGSRIVWRRFDEAGKVAEIWTMRPDGSDQRQITRLGVMSWAPFFHPSGDYIIFANNAHGYDNFELYIVDSDGRRPPVRVTDTPGFDGLPVFTPDGKQLSWASSRTVDKQAQIFIADWDDAAARALLGLDTTEDTATPPDPTSGMGMPAPTRAEIAAEDLRTRVDALTAEPMAGRMTGTAGSRLATDYVADAMTRIGLQPAGDQGDWFQPYRFISGVTLTEGNRLTFTDTDGRAAELTVDQDWRPLAFSGSGAVEPAEAVFVGYGIVAPAAEGQPAYDSYRDLEVADRWVLAFRGLPEDVSPERRQHLSEYADLRFKAMVAREQGARGLVLVSGPSARFKDQLVALENEAGAGPGSLPVISVTDALGQQLLAPAGKDLAAVQQALDGGDAVSGFALPNLRLAADIRLQREDSVDRNVLGRLRAGERPSEEVVIVGAHVDHIGDGTRLDSRDDTPGRIHPGADDNASGVAALLEIAEDLASRKARGALDLRHDVIFAAWTGEEMGRLGSAAFVEARTPGDEGLGEQVLAYLNLDMIGRLDSHLSIQGAGSSSLWRGEIERRNVPVGLPVQVQDDAYLPTDSTSFYLAGVPVLSFFTGVHQDYNTSRDTADRLNYEGLTRVARLAGLLAAAVAVRDTAPDYIAQEKPSTGASRANLRAYLGTIPAYDKTDLKGVLVDGVAKDGPAERGGMRAGDLIVSVAGRRIENIYDYTYALNALKADEPVTVTVERDGTDQPLSIVPAARE</sequence>
<dbReference type="Gene3D" id="3.50.30.30">
    <property type="match status" value="1"/>
</dbReference>
<feature type="region of interest" description="Disordered" evidence="2">
    <location>
        <begin position="680"/>
        <end position="699"/>
    </location>
</feature>
<evidence type="ECO:0000313" key="5">
    <source>
        <dbReference type="EMBL" id="SDW81152.1"/>
    </source>
</evidence>
<protein>
    <submittedName>
        <fullName evidence="5">WD40-like Beta Propeller Repeat</fullName>
    </submittedName>
</protein>
<dbReference type="RefSeq" id="WP_093031429.1">
    <property type="nucleotide sequence ID" value="NZ_FNNZ01000009.1"/>
</dbReference>
<evidence type="ECO:0000256" key="2">
    <source>
        <dbReference type="SAM" id="MobiDB-lite"/>
    </source>
</evidence>
<name>A0A1H2WKJ7_THIRO</name>
<dbReference type="SUPFAM" id="SSF53187">
    <property type="entry name" value="Zn-dependent exopeptidases"/>
    <property type="match status" value="1"/>
</dbReference>
<dbReference type="InterPro" id="IPR001478">
    <property type="entry name" value="PDZ"/>
</dbReference>
<evidence type="ECO:0000259" key="4">
    <source>
        <dbReference type="PROSITE" id="PS50106"/>
    </source>
</evidence>
<dbReference type="PANTHER" id="PTHR36842">
    <property type="entry name" value="PROTEIN TOLB HOMOLOG"/>
    <property type="match status" value="1"/>
</dbReference>
<dbReference type="EMBL" id="FNNZ01000009">
    <property type="protein sequence ID" value="SDW81152.1"/>
    <property type="molecule type" value="Genomic_DNA"/>
</dbReference>
<dbReference type="PANTHER" id="PTHR36842:SF1">
    <property type="entry name" value="PROTEIN TOLB"/>
    <property type="match status" value="1"/>
</dbReference>
<accession>A0A1H2WKJ7</accession>
<dbReference type="Gene3D" id="2.120.10.60">
    <property type="entry name" value="Tricorn protease N-terminal domain"/>
    <property type="match status" value="1"/>
</dbReference>
<evidence type="ECO:0000313" key="6">
    <source>
        <dbReference type="Proteomes" id="UP000198816"/>
    </source>
</evidence>
<comment type="similarity">
    <text evidence="1">Belongs to the TolB family.</text>
</comment>
<dbReference type="SMART" id="SM00228">
    <property type="entry name" value="PDZ"/>
    <property type="match status" value="1"/>
</dbReference>
<dbReference type="InterPro" id="IPR011659">
    <property type="entry name" value="WD40"/>
</dbReference>
<dbReference type="PROSITE" id="PS50106">
    <property type="entry name" value="PDZ"/>
    <property type="match status" value="1"/>
</dbReference>
<feature type="chain" id="PRO_5011581299" evidence="3">
    <location>
        <begin position="24"/>
        <end position="979"/>
    </location>
</feature>
<dbReference type="SUPFAM" id="SSF50156">
    <property type="entry name" value="PDZ domain-like"/>
    <property type="match status" value="1"/>
</dbReference>
<dbReference type="InterPro" id="IPR007484">
    <property type="entry name" value="Peptidase_M28"/>
</dbReference>
<dbReference type="OrthoDB" id="9812921at2"/>
<evidence type="ECO:0000256" key="1">
    <source>
        <dbReference type="ARBA" id="ARBA00009820"/>
    </source>
</evidence>
<dbReference type="Proteomes" id="UP000198816">
    <property type="component" value="Unassembled WGS sequence"/>
</dbReference>
<dbReference type="InterPro" id="IPR041489">
    <property type="entry name" value="PDZ_6"/>
</dbReference>
<dbReference type="SUPFAM" id="SSF82171">
    <property type="entry name" value="DPP6 N-terminal domain-like"/>
    <property type="match status" value="1"/>
</dbReference>
<keyword evidence="6" id="KW-1185">Reference proteome</keyword>
<gene>
    <name evidence="5" type="ORF">SAMN05421783_1096</name>
</gene>
<feature type="signal peptide" evidence="3">
    <location>
        <begin position="1"/>
        <end position="23"/>
    </location>
</feature>
<dbReference type="Pfam" id="PF04389">
    <property type="entry name" value="Peptidase_M28"/>
    <property type="match status" value="1"/>
</dbReference>
<dbReference type="InterPro" id="IPR011042">
    <property type="entry name" value="6-blade_b-propeller_TolB-like"/>
</dbReference>
<organism evidence="5 6">
    <name type="scientific">Thiocapsa roseopersicina</name>
    <dbReference type="NCBI Taxonomy" id="1058"/>
    <lineage>
        <taxon>Bacteria</taxon>
        <taxon>Pseudomonadati</taxon>
        <taxon>Pseudomonadota</taxon>
        <taxon>Gammaproteobacteria</taxon>
        <taxon>Chromatiales</taxon>
        <taxon>Chromatiaceae</taxon>
        <taxon>Thiocapsa</taxon>
    </lineage>
</organism>
<reference evidence="6" key="1">
    <citation type="submission" date="2016-10" db="EMBL/GenBank/DDBJ databases">
        <authorList>
            <person name="Varghese N."/>
            <person name="Submissions S."/>
        </authorList>
    </citation>
    <scope>NUCLEOTIDE SEQUENCE [LARGE SCALE GENOMIC DNA]</scope>
    <source>
        <strain evidence="6">DSM 217</strain>
    </source>
</reference>
<evidence type="ECO:0000256" key="3">
    <source>
        <dbReference type="SAM" id="SignalP"/>
    </source>
</evidence>
<proteinExistence type="inferred from homology"/>